<feature type="domain" description="Caspase recruitment" evidence="8">
    <location>
        <begin position="10"/>
        <end position="91"/>
    </location>
</feature>
<accession>A0A7K9KEP6</accession>
<dbReference type="Gene3D" id="1.10.533.10">
    <property type="entry name" value="Death Domain, Fas"/>
    <property type="match status" value="1"/>
</dbReference>
<protein>
    <submittedName>
        <fullName evidence="9">MAVS protein</fullName>
    </submittedName>
</protein>
<dbReference type="EMBL" id="VWZP01009459">
    <property type="protein sequence ID" value="NXH49041.1"/>
    <property type="molecule type" value="Genomic_DNA"/>
</dbReference>
<feature type="compositionally biased region" description="Low complexity" evidence="6">
    <location>
        <begin position="492"/>
        <end position="502"/>
    </location>
</feature>
<feature type="compositionally biased region" description="Polar residues" evidence="6">
    <location>
        <begin position="481"/>
        <end position="491"/>
    </location>
</feature>
<dbReference type="InterPro" id="IPR031964">
    <property type="entry name" value="CARD_dom"/>
</dbReference>
<keyword evidence="5" id="KW-0391">Immunity</keyword>
<evidence type="ECO:0000256" key="3">
    <source>
        <dbReference type="ARBA" id="ARBA00022588"/>
    </source>
</evidence>
<keyword evidence="4" id="KW-0832">Ubl conjugation</keyword>
<keyword evidence="1" id="KW-1017">Isopeptide bond</keyword>
<feature type="non-terminal residue" evidence="9">
    <location>
        <position position="1"/>
    </location>
</feature>
<feature type="non-terminal residue" evidence="9">
    <location>
        <position position="632"/>
    </location>
</feature>
<dbReference type="Proteomes" id="UP000523279">
    <property type="component" value="Unassembled WGS sequence"/>
</dbReference>
<feature type="compositionally biased region" description="Basic and acidic residues" evidence="6">
    <location>
        <begin position="173"/>
        <end position="182"/>
    </location>
</feature>
<comment type="caution">
    <text evidence="9">The sequence shown here is derived from an EMBL/GenBank/DDBJ whole genome shotgun (WGS) entry which is preliminary data.</text>
</comment>
<keyword evidence="7" id="KW-0472">Membrane</keyword>
<keyword evidence="2" id="KW-0597">Phosphoprotein</keyword>
<evidence type="ECO:0000256" key="4">
    <source>
        <dbReference type="ARBA" id="ARBA00022843"/>
    </source>
</evidence>
<keyword evidence="3" id="KW-0399">Innate immunity</keyword>
<organism evidence="9 10">
    <name type="scientific">Dicaeum eximium</name>
    <dbReference type="NCBI Taxonomy" id="667154"/>
    <lineage>
        <taxon>Eukaryota</taxon>
        <taxon>Metazoa</taxon>
        <taxon>Chordata</taxon>
        <taxon>Craniata</taxon>
        <taxon>Vertebrata</taxon>
        <taxon>Euteleostomi</taxon>
        <taxon>Archelosauria</taxon>
        <taxon>Archosauria</taxon>
        <taxon>Dinosauria</taxon>
        <taxon>Saurischia</taxon>
        <taxon>Theropoda</taxon>
        <taxon>Coelurosauria</taxon>
        <taxon>Aves</taxon>
        <taxon>Neognathae</taxon>
        <taxon>Neoaves</taxon>
        <taxon>Telluraves</taxon>
        <taxon>Australaves</taxon>
        <taxon>Passeriformes</taxon>
        <taxon>Passeroidea</taxon>
        <taxon>Dicaeidae</taxon>
        <taxon>Dicaeum</taxon>
    </lineage>
</organism>
<feature type="compositionally biased region" description="Polar residues" evidence="6">
    <location>
        <begin position="576"/>
        <end position="596"/>
    </location>
</feature>
<dbReference type="InterPro" id="IPR011029">
    <property type="entry name" value="DEATH-like_dom_sf"/>
</dbReference>
<evidence type="ECO:0000313" key="10">
    <source>
        <dbReference type="Proteomes" id="UP000523279"/>
    </source>
</evidence>
<dbReference type="GO" id="GO:0045087">
    <property type="term" value="P:innate immune response"/>
    <property type="evidence" value="ECO:0007669"/>
    <property type="project" value="UniProtKB-KW"/>
</dbReference>
<dbReference type="GO" id="GO:0005737">
    <property type="term" value="C:cytoplasm"/>
    <property type="evidence" value="ECO:0007669"/>
    <property type="project" value="UniProtKB-ARBA"/>
</dbReference>
<feature type="region of interest" description="Disordered" evidence="6">
    <location>
        <begin position="96"/>
        <end position="219"/>
    </location>
</feature>
<reference evidence="9 10" key="1">
    <citation type="submission" date="2019-09" db="EMBL/GenBank/DDBJ databases">
        <title>Bird 10,000 Genomes (B10K) Project - Family phase.</title>
        <authorList>
            <person name="Zhang G."/>
        </authorList>
    </citation>
    <scope>NUCLEOTIDE SEQUENCE [LARGE SCALE GENOMIC DNA]</scope>
    <source>
        <strain evidence="9">B10K-DU-001-34</strain>
        <tissue evidence="9">Muscle</tissue>
    </source>
</reference>
<keyword evidence="7" id="KW-0812">Transmembrane</keyword>
<feature type="compositionally biased region" description="Low complexity" evidence="6">
    <location>
        <begin position="97"/>
        <end position="116"/>
    </location>
</feature>
<dbReference type="AlphaFoldDB" id="A0A7K9KEP6"/>
<evidence type="ECO:0000256" key="7">
    <source>
        <dbReference type="SAM" id="Phobius"/>
    </source>
</evidence>
<evidence type="ECO:0000256" key="5">
    <source>
        <dbReference type="ARBA" id="ARBA00022859"/>
    </source>
</evidence>
<feature type="compositionally biased region" description="Low complexity" evidence="6">
    <location>
        <begin position="203"/>
        <end position="219"/>
    </location>
</feature>
<feature type="compositionally biased region" description="Low complexity" evidence="6">
    <location>
        <begin position="433"/>
        <end position="451"/>
    </location>
</feature>
<evidence type="ECO:0000256" key="2">
    <source>
        <dbReference type="ARBA" id="ARBA00022553"/>
    </source>
</evidence>
<evidence type="ECO:0000256" key="1">
    <source>
        <dbReference type="ARBA" id="ARBA00022499"/>
    </source>
</evidence>
<evidence type="ECO:0000313" key="9">
    <source>
        <dbReference type="EMBL" id="NXH49041.1"/>
    </source>
</evidence>
<evidence type="ECO:0000256" key="6">
    <source>
        <dbReference type="SAM" id="MobiDB-lite"/>
    </source>
</evidence>
<keyword evidence="7" id="KW-1133">Transmembrane helix</keyword>
<proteinExistence type="predicted"/>
<dbReference type="Pfam" id="PF16739">
    <property type="entry name" value="CARD_2"/>
    <property type="match status" value="1"/>
</dbReference>
<feature type="region of interest" description="Disordered" evidence="6">
    <location>
        <begin position="353"/>
        <end position="603"/>
    </location>
</feature>
<gene>
    <name evidence="9" type="primary">Mavs</name>
    <name evidence="9" type="ORF">DICEXI_R00843</name>
</gene>
<feature type="transmembrane region" description="Helical" evidence="7">
    <location>
        <begin position="608"/>
        <end position="628"/>
    </location>
</feature>
<keyword evidence="10" id="KW-1185">Reference proteome</keyword>
<sequence length="632" mass="65938">MGLAEDKVYTHITRNLKKFSTIRVASLADSLTCLVDSDRDELLAREETRGNQAAVFRFYQHLRCRKGWVQDLIQALHHNNAGHLADELQEVYDTWQPRPRSSASAAASSLPRDASPTASSISAQTPSQGPNPASLAGQPRRDLPLGDHAPVLPSPATTTSTDLEARLPVQESLPKKLPEQENPRPVPPGNKVHGGVSGGHSGEGNLSHPAGAVPVSPGTPGVAVPPAVSPEQGRDWLSRRPVCVDNGFFGNANHLHRGTPGLALGRAVPSRDAGATHSPEQPRNEPEESSDISTESPPRLEGAARGVGQPPPNSVPKMQPVPSSGHGEPTSSFVDVRSPLLIQQQFDAEKKRVGMLQEHPGSASMERTTLGAVPVPGDTFPSRDTSVKSLTQEKKLPIGNTASSTPSGPTEEKVLPASANPVPGTAVLGSSEGVAGRSASRVSSATSVWASHSDEEKEGVLSKPGVLVSMPRGSPKVASRCPSSQKPSNPCSTTSSSLGLSSDPVLVSRDSLSSGGAFPRVSSVCADPREKEASGASRDSCPAPSWDSTSLGTHEVRVDHHPSIQLGAGSDGVSPLGSSANFNSGSGRDAATSSPQARVPKRDSSGLSLLYILPAVGVISAVVFAVYVRLRK</sequence>
<name>A0A7K9KEP6_9PASE</name>
<feature type="compositionally biased region" description="Polar residues" evidence="6">
    <location>
        <begin position="117"/>
        <end position="131"/>
    </location>
</feature>
<evidence type="ECO:0000259" key="8">
    <source>
        <dbReference type="Pfam" id="PF16739"/>
    </source>
</evidence>
<feature type="region of interest" description="Disordered" evidence="6">
    <location>
        <begin position="260"/>
        <end position="338"/>
    </location>
</feature>